<gene>
    <name evidence="1" type="ORF">THITE_2108323</name>
</gene>
<organism evidence="1 2">
    <name type="scientific">Thermothielavioides terrestris (strain ATCC 38088 / NRRL 8126)</name>
    <name type="common">Thielavia terrestris</name>
    <dbReference type="NCBI Taxonomy" id="578455"/>
    <lineage>
        <taxon>Eukaryota</taxon>
        <taxon>Fungi</taxon>
        <taxon>Dikarya</taxon>
        <taxon>Ascomycota</taxon>
        <taxon>Pezizomycotina</taxon>
        <taxon>Sordariomycetes</taxon>
        <taxon>Sordariomycetidae</taxon>
        <taxon>Sordariales</taxon>
        <taxon>Chaetomiaceae</taxon>
        <taxon>Thermothielavioides</taxon>
        <taxon>Thermothielavioides terrestris</taxon>
    </lineage>
</organism>
<dbReference type="EMBL" id="CP003009">
    <property type="protein sequence ID" value="AEO63285.1"/>
    <property type="molecule type" value="Genomic_DNA"/>
</dbReference>
<proteinExistence type="predicted"/>
<name>G2QQS5_THETT</name>
<reference evidence="1 2" key="1">
    <citation type="journal article" date="2011" name="Nat. Biotechnol.">
        <title>Comparative genomic analysis of the thermophilic biomass-degrading fungi Myceliophthora thermophila and Thielavia terrestris.</title>
        <authorList>
            <person name="Berka R.M."/>
            <person name="Grigoriev I.V."/>
            <person name="Otillar R."/>
            <person name="Salamov A."/>
            <person name="Grimwood J."/>
            <person name="Reid I."/>
            <person name="Ishmael N."/>
            <person name="John T."/>
            <person name="Darmond C."/>
            <person name="Moisan M.-C."/>
            <person name="Henrissat B."/>
            <person name="Coutinho P.M."/>
            <person name="Lombard V."/>
            <person name="Natvig D.O."/>
            <person name="Lindquist E."/>
            <person name="Schmutz J."/>
            <person name="Lucas S."/>
            <person name="Harris P."/>
            <person name="Powlowski J."/>
            <person name="Bellemare A."/>
            <person name="Taylor D."/>
            <person name="Butler G."/>
            <person name="de Vries R.P."/>
            <person name="Allijn I.E."/>
            <person name="van den Brink J."/>
            <person name="Ushinsky S."/>
            <person name="Storms R."/>
            <person name="Powell A.J."/>
            <person name="Paulsen I.T."/>
            <person name="Elbourne L.D.H."/>
            <person name="Baker S.E."/>
            <person name="Magnuson J."/>
            <person name="LaBoissiere S."/>
            <person name="Clutterbuck A.J."/>
            <person name="Martinez D."/>
            <person name="Wogulis M."/>
            <person name="de Leon A.L."/>
            <person name="Rey M.W."/>
            <person name="Tsang A."/>
        </authorList>
    </citation>
    <scope>NUCLEOTIDE SEQUENCE [LARGE SCALE GENOMIC DNA]</scope>
    <source>
        <strain evidence="2">ATCC 38088 / NRRL 8126</strain>
    </source>
</reference>
<dbReference type="SUPFAM" id="SSF56112">
    <property type="entry name" value="Protein kinase-like (PK-like)"/>
    <property type="match status" value="1"/>
</dbReference>
<dbReference type="InterPro" id="IPR051678">
    <property type="entry name" value="AGP_Transferase"/>
</dbReference>
<dbReference type="AlphaFoldDB" id="G2QQS5"/>
<accession>G2QQS5</accession>
<sequence>MRWSVSPALTTLSGLYSQKTNIPVPRVYAYDLDHHNTVGSPFSILEYFHGNTAEEVSASYPGDHEGIPAQFQEKFWRQVATIMTQLAAIRLPKIGSIFRDGANSFVVGPLVETGTGPYDSAAEFYADYPLALRKSFGEKVVAGDEELVQAFRSVAASFQRPSASDGDGPIEGFGLANYDLNPNNILVDREFNVLAVIDWDTVVAVPDAALYRFPFLMGVGCAVPGVVDTHPAVLKRQELGLRFAEVVETVGREHNSSGRGDDGGHAAYCQFTKIGFFSKEALAFRSLVYLKMRQDWVNQEWVQALKWLSERDETDIAHFYLCSTLTSSDNCSVHGGRTINQIQ</sequence>
<dbReference type="Gene3D" id="3.90.1200.10">
    <property type="match status" value="1"/>
</dbReference>
<evidence type="ECO:0000313" key="2">
    <source>
        <dbReference type="Proteomes" id="UP000008181"/>
    </source>
</evidence>
<dbReference type="GeneID" id="11516903"/>
<dbReference type="OrthoDB" id="10003767at2759"/>
<dbReference type="HOGENOM" id="CLU_053876_1_0_1"/>
<dbReference type="RefSeq" id="XP_003649621.1">
    <property type="nucleotide sequence ID" value="XM_003649573.1"/>
</dbReference>
<evidence type="ECO:0000313" key="1">
    <source>
        <dbReference type="EMBL" id="AEO63285.1"/>
    </source>
</evidence>
<protein>
    <submittedName>
        <fullName evidence="1">Uncharacterized protein</fullName>
    </submittedName>
</protein>
<dbReference type="PANTHER" id="PTHR21310:SF37">
    <property type="entry name" value="AMINOGLYCOSIDE PHOSPHOTRANSFERASE DOMAIN-CONTAINING PROTEIN"/>
    <property type="match status" value="1"/>
</dbReference>
<dbReference type="Proteomes" id="UP000008181">
    <property type="component" value="Chromosome 1"/>
</dbReference>
<dbReference type="PANTHER" id="PTHR21310">
    <property type="entry name" value="AMINOGLYCOSIDE PHOSPHOTRANSFERASE-RELATED-RELATED"/>
    <property type="match status" value="1"/>
</dbReference>
<keyword evidence="2" id="KW-1185">Reference proteome</keyword>
<dbReference type="KEGG" id="ttt:THITE_2108323"/>
<dbReference type="InterPro" id="IPR011009">
    <property type="entry name" value="Kinase-like_dom_sf"/>
</dbReference>